<dbReference type="Proteomes" id="UP000248012">
    <property type="component" value="Unassembled WGS sequence"/>
</dbReference>
<evidence type="ECO:0000313" key="3">
    <source>
        <dbReference type="EMBL" id="PYC49364.1"/>
    </source>
</evidence>
<keyword evidence="1" id="KW-0460">Magnesium</keyword>
<proteinExistence type="predicted"/>
<dbReference type="GO" id="GO:0016779">
    <property type="term" value="F:nucleotidyltransferase activity"/>
    <property type="evidence" value="ECO:0007669"/>
    <property type="project" value="UniProtKB-ARBA"/>
</dbReference>
<dbReference type="Gene3D" id="3.90.550.10">
    <property type="entry name" value="Spore Coat Polysaccharide Biosynthesis Protein SpsA, Chain A"/>
    <property type="match status" value="1"/>
</dbReference>
<dbReference type="CDD" id="cd04182">
    <property type="entry name" value="GT_2_like_f"/>
    <property type="match status" value="1"/>
</dbReference>
<keyword evidence="4" id="KW-1185">Reference proteome</keyword>
<gene>
    <name evidence="3" type="ORF">DI396_00390</name>
</gene>
<dbReference type="RefSeq" id="WP_110794201.1">
    <property type="nucleotide sequence ID" value="NZ_KZ826481.1"/>
</dbReference>
<protein>
    <submittedName>
        <fullName evidence="3">Nucleotidyltransferase family protein</fullName>
    </submittedName>
</protein>
<dbReference type="Pfam" id="PF12804">
    <property type="entry name" value="NTP_transf_3"/>
    <property type="match status" value="1"/>
</dbReference>
<dbReference type="SUPFAM" id="SSF53448">
    <property type="entry name" value="Nucleotide-diphospho-sugar transferases"/>
    <property type="match status" value="1"/>
</dbReference>
<evidence type="ECO:0000313" key="4">
    <source>
        <dbReference type="Proteomes" id="UP000248012"/>
    </source>
</evidence>
<feature type="domain" description="MobA-like NTP transferase" evidence="2">
    <location>
        <begin position="7"/>
        <end position="167"/>
    </location>
</feature>
<dbReference type="EMBL" id="QFVT01000001">
    <property type="protein sequence ID" value="PYC49364.1"/>
    <property type="molecule type" value="Genomic_DNA"/>
</dbReference>
<organism evidence="3 4">
    <name type="scientific">Litorivita pollutaquae</name>
    <dbReference type="NCBI Taxonomy" id="2200892"/>
    <lineage>
        <taxon>Bacteria</taxon>
        <taxon>Pseudomonadati</taxon>
        <taxon>Pseudomonadota</taxon>
        <taxon>Alphaproteobacteria</taxon>
        <taxon>Rhodobacterales</taxon>
        <taxon>Paracoccaceae</taxon>
        <taxon>Litorivita</taxon>
    </lineage>
</organism>
<name>A0A2V4N3L5_9RHOB</name>
<keyword evidence="3" id="KW-0808">Transferase</keyword>
<dbReference type="OrthoDB" id="9779263at2"/>
<dbReference type="InterPro" id="IPR025877">
    <property type="entry name" value="MobA-like_NTP_Trfase"/>
</dbReference>
<reference evidence="3 4" key="1">
    <citation type="submission" date="2018-05" db="EMBL/GenBank/DDBJ databases">
        <title>Oceanovita maritima gen. nov., sp. nov., a marine bacterium in the family Rhodobacteraceae isolated from surface seawater of Lundu port Xiamen, China.</title>
        <authorList>
            <person name="Hetharua B.H."/>
            <person name="Min D."/>
            <person name="Liao H."/>
            <person name="Tian Y."/>
        </authorList>
    </citation>
    <scope>NUCLEOTIDE SEQUENCE [LARGE SCALE GENOMIC DNA]</scope>
    <source>
        <strain evidence="3 4">FSX-11</strain>
    </source>
</reference>
<sequence>MSAAAILILAAGASSRMRGGDKIMEEVAGAPLLTVLTTRALAAGSEVFVALPSADHPRAAALSGLDVTIVPVPDAAEGMARSIACGVAALPVDTSGVMLLPADMPELSQADLTAILRAFAGGMARHVVRGAATDGTAGHPVVFPARCFDDLSALQGDQGARSILNAETDILTVALPAQHALTDLDTPEEWAAWRAKQ</sequence>
<dbReference type="AlphaFoldDB" id="A0A2V4N3L5"/>
<dbReference type="PANTHER" id="PTHR43777:SF1">
    <property type="entry name" value="MOLYBDENUM COFACTOR CYTIDYLYLTRANSFERASE"/>
    <property type="match status" value="1"/>
</dbReference>
<dbReference type="InterPro" id="IPR029044">
    <property type="entry name" value="Nucleotide-diphossugar_trans"/>
</dbReference>
<evidence type="ECO:0000256" key="1">
    <source>
        <dbReference type="ARBA" id="ARBA00022842"/>
    </source>
</evidence>
<evidence type="ECO:0000259" key="2">
    <source>
        <dbReference type="Pfam" id="PF12804"/>
    </source>
</evidence>
<accession>A0A2V4N3L5</accession>
<comment type="caution">
    <text evidence="3">The sequence shown here is derived from an EMBL/GenBank/DDBJ whole genome shotgun (WGS) entry which is preliminary data.</text>
</comment>
<dbReference type="PANTHER" id="PTHR43777">
    <property type="entry name" value="MOLYBDENUM COFACTOR CYTIDYLYLTRANSFERASE"/>
    <property type="match status" value="1"/>
</dbReference>